<gene>
    <name evidence="1" type="ORF">AZ468_23585</name>
</gene>
<accession>A0A178J477</accession>
<comment type="caution">
    <text evidence="1">The sequence shown here is derived from an EMBL/GenBank/DDBJ whole genome shotgun (WGS) entry which is preliminary data.</text>
</comment>
<evidence type="ECO:0000313" key="1">
    <source>
        <dbReference type="EMBL" id="OAM96681.1"/>
    </source>
</evidence>
<evidence type="ECO:0000313" key="2">
    <source>
        <dbReference type="Proteomes" id="UP000094761"/>
    </source>
</evidence>
<keyword evidence="1" id="KW-0614">Plasmid</keyword>
<name>A0A178J477_9VIBR</name>
<organism evidence="1 2">
    <name type="scientific">Vibrio europaeus</name>
    <dbReference type="NCBI Taxonomy" id="300876"/>
    <lineage>
        <taxon>Bacteria</taxon>
        <taxon>Pseudomonadati</taxon>
        <taxon>Pseudomonadota</taxon>
        <taxon>Gammaproteobacteria</taxon>
        <taxon>Vibrionales</taxon>
        <taxon>Vibrionaceae</taxon>
        <taxon>Vibrio</taxon>
        <taxon>Vibrio oreintalis group</taxon>
    </lineage>
</organism>
<geneLocation type="plasmid" evidence="1">
    <name>p251_like</name>
</geneLocation>
<sequence length="93" mass="10336">MDHSLFSSGVQGLPGYSNRFPLGLGPLSFKREHKYLHFHPLILGMRIAMVNFSHKRDQTALEKMCVGDPVDDFAVEQSLSASLLMRSSASEAQ</sequence>
<dbReference type="EMBL" id="LUAX01000008">
    <property type="protein sequence ID" value="OAM96681.1"/>
    <property type="molecule type" value="Genomic_DNA"/>
</dbReference>
<reference evidence="1 2" key="1">
    <citation type="submission" date="2016-03" db="EMBL/GenBank/DDBJ databases">
        <title>Draft genome sequence of the Vibrio tubiashii subs. europaeus.</title>
        <authorList>
            <person name="Spinard E."/>
            <person name="Dubert J."/>
            <person name="Nelson D.R."/>
            <person name="Barja J.L."/>
        </authorList>
    </citation>
    <scope>NUCLEOTIDE SEQUENCE [LARGE SCALE GENOMIC DNA]</scope>
    <source>
        <strain evidence="2">PP-638</strain>
        <plasmid evidence="1">p251_like</plasmid>
    </source>
</reference>
<dbReference type="AlphaFoldDB" id="A0A178J477"/>
<proteinExistence type="predicted"/>
<protein>
    <submittedName>
        <fullName evidence="1">Uncharacterized protein</fullName>
    </submittedName>
</protein>
<dbReference type="Proteomes" id="UP000094761">
    <property type="component" value="Unassembled WGS sequence"/>
</dbReference>